<gene>
    <name evidence="2" type="ORF">TNCT_151181</name>
</gene>
<name>A0A8X6JA43_TRICU</name>
<protein>
    <submittedName>
        <fullName evidence="2">Uncharacterized protein</fullName>
    </submittedName>
</protein>
<accession>A0A8X6JA43</accession>
<comment type="caution">
    <text evidence="2">The sequence shown here is derived from an EMBL/GenBank/DDBJ whole genome shotgun (WGS) entry which is preliminary data.</text>
</comment>
<dbReference type="Proteomes" id="UP000887116">
    <property type="component" value="Unassembled WGS sequence"/>
</dbReference>
<evidence type="ECO:0000256" key="1">
    <source>
        <dbReference type="SAM" id="MobiDB-lite"/>
    </source>
</evidence>
<sequence length="149" mass="16802">MDWEDTEVRVEEMEWETTCIHDCEPMDWEDIPQVRASKRSKVSEPVEFKIPLQDEAAPPSSKKVSPPPNLTSLQKNPTPPPPKKVSVPLEPKLSPSLQVTPPTSPKVSPFTSEFIRHKIRSKPKVSIPEVSAPTDRVILKVRRAAPLRI</sequence>
<evidence type="ECO:0000313" key="2">
    <source>
        <dbReference type="EMBL" id="GFR17033.1"/>
    </source>
</evidence>
<dbReference type="EMBL" id="BMAO01007612">
    <property type="protein sequence ID" value="GFR17033.1"/>
    <property type="molecule type" value="Genomic_DNA"/>
</dbReference>
<keyword evidence="3" id="KW-1185">Reference proteome</keyword>
<evidence type="ECO:0000313" key="3">
    <source>
        <dbReference type="Proteomes" id="UP000887116"/>
    </source>
</evidence>
<proteinExistence type="predicted"/>
<organism evidence="2 3">
    <name type="scientific">Trichonephila clavata</name>
    <name type="common">Joro spider</name>
    <name type="synonym">Nephila clavata</name>
    <dbReference type="NCBI Taxonomy" id="2740835"/>
    <lineage>
        <taxon>Eukaryota</taxon>
        <taxon>Metazoa</taxon>
        <taxon>Ecdysozoa</taxon>
        <taxon>Arthropoda</taxon>
        <taxon>Chelicerata</taxon>
        <taxon>Arachnida</taxon>
        <taxon>Araneae</taxon>
        <taxon>Araneomorphae</taxon>
        <taxon>Entelegynae</taxon>
        <taxon>Araneoidea</taxon>
        <taxon>Nephilidae</taxon>
        <taxon>Trichonephila</taxon>
    </lineage>
</organism>
<dbReference type="AlphaFoldDB" id="A0A8X6JA43"/>
<feature type="compositionally biased region" description="Polar residues" evidence="1">
    <location>
        <begin position="95"/>
        <end position="109"/>
    </location>
</feature>
<feature type="region of interest" description="Disordered" evidence="1">
    <location>
        <begin position="35"/>
        <end position="109"/>
    </location>
</feature>
<reference evidence="2" key="1">
    <citation type="submission" date="2020-07" db="EMBL/GenBank/DDBJ databases">
        <title>Multicomponent nature underlies the extraordinary mechanical properties of spider dragline silk.</title>
        <authorList>
            <person name="Kono N."/>
            <person name="Nakamura H."/>
            <person name="Mori M."/>
            <person name="Yoshida Y."/>
            <person name="Ohtoshi R."/>
            <person name="Malay A.D."/>
            <person name="Moran D.A.P."/>
            <person name="Tomita M."/>
            <person name="Numata K."/>
            <person name="Arakawa K."/>
        </authorList>
    </citation>
    <scope>NUCLEOTIDE SEQUENCE</scope>
</reference>